<evidence type="ECO:0000256" key="5">
    <source>
        <dbReference type="ARBA" id="ARBA00023237"/>
    </source>
</evidence>
<dbReference type="GO" id="GO:1990281">
    <property type="term" value="C:efflux pump complex"/>
    <property type="evidence" value="ECO:0007669"/>
    <property type="project" value="TreeGrafter"/>
</dbReference>
<keyword evidence="4" id="KW-0472">Membrane</keyword>
<dbReference type="SUPFAM" id="SSF56954">
    <property type="entry name" value="Outer membrane efflux proteins (OEP)"/>
    <property type="match status" value="1"/>
</dbReference>
<dbReference type="Gene3D" id="1.20.1600.10">
    <property type="entry name" value="Outer membrane efflux proteins (OEP)"/>
    <property type="match status" value="1"/>
</dbReference>
<dbReference type="GO" id="GO:0015562">
    <property type="term" value="F:efflux transmembrane transporter activity"/>
    <property type="evidence" value="ECO:0007669"/>
    <property type="project" value="InterPro"/>
</dbReference>
<reference evidence="6" key="1">
    <citation type="journal article" date="2016" name="Sci. Rep.">
        <title>Triclosan Resistome from Metagenome Reveals Diverse Enoyl Acyl Carrier Protein Reductases and Selective Enrichment of Triclosan Resistance Genes.</title>
        <authorList>
            <person name="Khan R."/>
            <person name="Kong H.G."/>
            <person name="Jung Y.H."/>
            <person name="Choi J."/>
            <person name="Baek K.Y."/>
            <person name="Hwang E.C."/>
            <person name="Lee S.W."/>
        </authorList>
    </citation>
    <scope>NUCLEOTIDE SEQUENCE</scope>
</reference>
<name>A0A1C9U4X6_9BACT</name>
<dbReference type="InterPro" id="IPR051906">
    <property type="entry name" value="TolC-like"/>
</dbReference>
<evidence type="ECO:0000313" key="6">
    <source>
        <dbReference type="EMBL" id="AOR51195.1"/>
    </source>
</evidence>
<keyword evidence="2" id="KW-1134">Transmembrane beta strand</keyword>
<protein>
    <submittedName>
        <fullName evidence="6">Outer membrane efflux protein</fullName>
    </submittedName>
</protein>
<sequence length="336" mass="38448">MNTSAWEAELQDLGYESSRREFVEAMEDAAIEITNRFFGFYLASMNVNNALLNLAINDTLFQMSKGRFNVGKIAENDLLQSELAFLNAKTQYENAFIEYDRAQQLFRYSIGTTDARPVRVAPNESISMLDVDPAAALKYAQQYRSDMLEYKIQTISAERSVRQTESNHSLSMSVFANIGLNQKANTFGDAYINLLDQQEFSIQLQVPLYGFGTGSHAVEAAEAERSRVETSVASQQFSFTQEVLYQVRRFRQLQTQVLLSGKADTVAQRRFDVARERFTIGKIDVPNLFLAQSEKDAAYRARIQTLSDYWVTYYRLRRLTLYDFSNNQPLVSNQQD</sequence>
<evidence type="ECO:0000256" key="1">
    <source>
        <dbReference type="ARBA" id="ARBA00004442"/>
    </source>
</evidence>
<dbReference type="GO" id="GO:0009279">
    <property type="term" value="C:cell outer membrane"/>
    <property type="evidence" value="ECO:0007669"/>
    <property type="project" value="UniProtKB-SubCell"/>
</dbReference>
<keyword evidence="3" id="KW-0812">Transmembrane</keyword>
<evidence type="ECO:0000256" key="2">
    <source>
        <dbReference type="ARBA" id="ARBA00022452"/>
    </source>
</evidence>
<evidence type="ECO:0000256" key="3">
    <source>
        <dbReference type="ARBA" id="ARBA00022692"/>
    </source>
</evidence>
<evidence type="ECO:0000256" key="4">
    <source>
        <dbReference type="ARBA" id="ARBA00023136"/>
    </source>
</evidence>
<dbReference type="PANTHER" id="PTHR30026:SF20">
    <property type="entry name" value="OUTER MEMBRANE PROTEIN TOLC"/>
    <property type="match status" value="1"/>
</dbReference>
<dbReference type="AlphaFoldDB" id="A0A1C9U4X6"/>
<comment type="subcellular location">
    <subcellularLocation>
        <location evidence="1">Cell outer membrane</location>
    </subcellularLocation>
</comment>
<keyword evidence="5" id="KW-0998">Cell outer membrane</keyword>
<proteinExistence type="predicted"/>
<dbReference type="PANTHER" id="PTHR30026">
    <property type="entry name" value="OUTER MEMBRANE PROTEIN TOLC"/>
    <property type="match status" value="1"/>
</dbReference>
<dbReference type="GO" id="GO:0015288">
    <property type="term" value="F:porin activity"/>
    <property type="evidence" value="ECO:0007669"/>
    <property type="project" value="TreeGrafter"/>
</dbReference>
<accession>A0A1C9U4X6</accession>
<organism evidence="6">
    <name type="scientific">uncultured bacterium pAM1</name>
    <dbReference type="NCBI Taxonomy" id="1781153"/>
    <lineage>
        <taxon>Bacteria</taxon>
        <taxon>environmental samples</taxon>
    </lineage>
</organism>
<dbReference type="EMBL" id="KT982363">
    <property type="protein sequence ID" value="AOR51195.1"/>
    <property type="molecule type" value="Genomic_DNA"/>
</dbReference>